<accession>A0AB39UQD6</accession>
<gene>
    <name evidence="7" type="ORF">QN062_01470</name>
    <name evidence="6" type="ORF">QN216_05475</name>
    <name evidence="5" type="ORF">QN217_04970</name>
</gene>
<comment type="similarity">
    <text evidence="1">Belongs to the LytR/CpsA/Psr (LCP) family.</text>
</comment>
<feature type="region of interest" description="Disordered" evidence="2">
    <location>
        <begin position="1"/>
        <end position="139"/>
    </location>
</feature>
<evidence type="ECO:0000313" key="6">
    <source>
        <dbReference type="EMBL" id="XDS47822.1"/>
    </source>
</evidence>
<keyword evidence="3" id="KW-0812">Transmembrane</keyword>
<feature type="compositionally biased region" description="Basic and acidic residues" evidence="2">
    <location>
        <begin position="94"/>
        <end position="103"/>
    </location>
</feature>
<evidence type="ECO:0000256" key="1">
    <source>
        <dbReference type="ARBA" id="ARBA00006068"/>
    </source>
</evidence>
<dbReference type="RefSeq" id="WP_369341860.1">
    <property type="nucleotide sequence ID" value="NZ_CP129675.1"/>
</dbReference>
<name>A0AB39UQD6_9BIFI</name>
<evidence type="ECO:0000313" key="5">
    <source>
        <dbReference type="EMBL" id="XDS47467.1"/>
    </source>
</evidence>
<dbReference type="AlphaFoldDB" id="A0AB39UQD6"/>
<evidence type="ECO:0000256" key="2">
    <source>
        <dbReference type="SAM" id="MobiDB-lite"/>
    </source>
</evidence>
<sequence>MAQESDDVTSNDTPPSFVPTHHSKNPSQSGTHASAGNQDDLPSFAPRRSSSHNSQSSAPRHDFPRATPRTSGSARPQRAASAAYRSGSSQPRGQRRDSSRDVSRNASGDGRQYGSPASGIRRPQRQSSAMRPGGRRNGNTRIRFNVKRIVAVVIILILLFLAVFGIGLWNWVDGQLTKKSMLTTAADTTAQTWLILGSDQRDGTAGTGTEADAPGFRTDTILVLTKPKSGNSSLISIPRDSLVQVNSTYMKINAVAEIDGYSALTGQVESITGQKIDHVAMIKFGGLEKVVNALGGVELCYSTTVNDANSGLNWTAGCHVANGATALAFSRMRYSDPTGDFGRAKRQRQVIAAIVKKASSSSILTSPSTVQKVAKASLASIVVDNKTNPYTLLKMALAFKDASGTNGVTGSVYWTNPDYYPNSSVGSTVLLDASKNKSLFTSLAAGTHAKGTVGGQV</sequence>
<dbReference type="KEGG" id="bfk:QN062_01470"/>
<keyword evidence="3" id="KW-0472">Membrane</keyword>
<feature type="transmembrane region" description="Helical" evidence="3">
    <location>
        <begin position="149"/>
        <end position="172"/>
    </location>
</feature>
<feature type="domain" description="Cell envelope-related transcriptional attenuator" evidence="4">
    <location>
        <begin position="217"/>
        <end position="359"/>
    </location>
</feature>
<dbReference type="EMBL" id="CP129683">
    <property type="protein sequence ID" value="XDS50899.1"/>
    <property type="molecule type" value="Genomic_DNA"/>
</dbReference>
<evidence type="ECO:0000256" key="3">
    <source>
        <dbReference type="SAM" id="Phobius"/>
    </source>
</evidence>
<dbReference type="Pfam" id="PF03816">
    <property type="entry name" value="LytR_cpsA_psr"/>
    <property type="match status" value="1"/>
</dbReference>
<dbReference type="InterPro" id="IPR050922">
    <property type="entry name" value="LytR/CpsA/Psr_CW_biosynth"/>
</dbReference>
<evidence type="ECO:0000313" key="7">
    <source>
        <dbReference type="EMBL" id="XDS50899.1"/>
    </source>
</evidence>
<feature type="compositionally biased region" description="Low complexity" evidence="2">
    <location>
        <begin position="78"/>
        <end position="92"/>
    </location>
</feature>
<dbReference type="PANTHER" id="PTHR33392">
    <property type="entry name" value="POLYISOPRENYL-TEICHOIC ACID--PEPTIDOGLYCAN TEICHOIC ACID TRANSFERASE TAGU"/>
    <property type="match status" value="1"/>
</dbReference>
<proteinExistence type="inferred from homology"/>
<dbReference type="Gene3D" id="3.40.630.190">
    <property type="entry name" value="LCP protein"/>
    <property type="match status" value="1"/>
</dbReference>
<organism evidence="7">
    <name type="scientific">Bifidobacterium fermentum</name>
    <dbReference type="NCBI Taxonomy" id="3059035"/>
    <lineage>
        <taxon>Bacteria</taxon>
        <taxon>Bacillati</taxon>
        <taxon>Actinomycetota</taxon>
        <taxon>Actinomycetes</taxon>
        <taxon>Bifidobacteriales</taxon>
        <taxon>Bifidobacteriaceae</taxon>
        <taxon>Bifidobacterium</taxon>
    </lineage>
</organism>
<dbReference type="EMBL" id="CP129675">
    <property type="protein sequence ID" value="XDS47467.1"/>
    <property type="molecule type" value="Genomic_DNA"/>
</dbReference>
<evidence type="ECO:0000259" key="4">
    <source>
        <dbReference type="Pfam" id="PF03816"/>
    </source>
</evidence>
<dbReference type="PANTHER" id="PTHR33392:SF6">
    <property type="entry name" value="POLYISOPRENYL-TEICHOIC ACID--PEPTIDOGLYCAN TEICHOIC ACID TRANSFERASE TAGU"/>
    <property type="match status" value="1"/>
</dbReference>
<dbReference type="EMBL" id="CP129682">
    <property type="protein sequence ID" value="XDS47822.1"/>
    <property type="molecule type" value="Genomic_DNA"/>
</dbReference>
<keyword evidence="3" id="KW-1133">Transmembrane helix</keyword>
<dbReference type="NCBIfam" id="TIGR00350">
    <property type="entry name" value="lytR_cpsA_psr"/>
    <property type="match status" value="1"/>
</dbReference>
<reference evidence="7" key="1">
    <citation type="submission" date="2023-07" db="EMBL/GenBank/DDBJ databases">
        <title>Bifidobacterium aquikefiriaerophilum sp. nov. and Bifidobacterium eccum sp. nov., isolated from water kefir.</title>
        <authorList>
            <person name="Breselge S."/>
            <person name="Bellassi P."/>
            <person name="Barcenilla C."/>
            <person name="Alvarez-Ordonez A."/>
            <person name="Morelli L."/>
            <person name="Cotter P.D."/>
        </authorList>
    </citation>
    <scope>NUCLEOTIDE SEQUENCE</scope>
    <source>
        <strain evidence="7">WK012_4_13</strain>
        <strain evidence="6">WK013_4_14</strain>
        <strain evidence="5">WK048_4_13</strain>
    </source>
</reference>
<dbReference type="InterPro" id="IPR004474">
    <property type="entry name" value="LytR_CpsA_psr"/>
</dbReference>
<feature type="compositionally biased region" description="Polar residues" evidence="2">
    <location>
        <begin position="25"/>
        <end position="37"/>
    </location>
</feature>
<protein>
    <submittedName>
        <fullName evidence="7">LCP family protein</fullName>
    </submittedName>
</protein>